<protein>
    <recommendedName>
        <fullName evidence="3">WXG100 family type VII secretion target</fullName>
    </recommendedName>
</protein>
<dbReference type="InterPro" id="IPR036689">
    <property type="entry name" value="ESAT-6-like_sf"/>
</dbReference>
<evidence type="ECO:0008006" key="3">
    <source>
        <dbReference type="Google" id="ProtNLM"/>
    </source>
</evidence>
<dbReference type="SUPFAM" id="SSF140453">
    <property type="entry name" value="EsxAB dimer-like"/>
    <property type="match status" value="1"/>
</dbReference>
<sequence>MEEIKISLAEVTDCANQLRNLGNQIYDHLQIIKKEIYDLNGSWISDSGEAIRGRFNAFSSRFEQQKDVIYAYGSFLDFTVSSYDSLETTITSNASSF</sequence>
<dbReference type="STRING" id="118967.SAMN02745191_1942"/>
<dbReference type="Gene3D" id="1.10.287.1060">
    <property type="entry name" value="ESAT-6-like"/>
    <property type="match status" value="1"/>
</dbReference>
<dbReference type="EMBL" id="FUWY01000006">
    <property type="protein sequence ID" value="SJZ89176.1"/>
    <property type="molecule type" value="Genomic_DNA"/>
</dbReference>
<dbReference type="AlphaFoldDB" id="A0A1T4PD97"/>
<evidence type="ECO:0000313" key="2">
    <source>
        <dbReference type="Proteomes" id="UP000243297"/>
    </source>
</evidence>
<dbReference type="OrthoDB" id="1911041at2"/>
<dbReference type="RefSeq" id="WP_078712346.1">
    <property type="nucleotide sequence ID" value="NZ_FUWY01000006.1"/>
</dbReference>
<organism evidence="1 2">
    <name type="scientific">Anaerorhabdus furcosa</name>
    <dbReference type="NCBI Taxonomy" id="118967"/>
    <lineage>
        <taxon>Bacteria</taxon>
        <taxon>Bacillati</taxon>
        <taxon>Bacillota</taxon>
        <taxon>Erysipelotrichia</taxon>
        <taxon>Erysipelotrichales</taxon>
        <taxon>Erysipelotrichaceae</taxon>
        <taxon>Anaerorhabdus</taxon>
    </lineage>
</organism>
<evidence type="ECO:0000313" key="1">
    <source>
        <dbReference type="EMBL" id="SJZ89176.1"/>
    </source>
</evidence>
<dbReference type="NCBIfam" id="NF035934">
    <property type="entry name" value="ESAT6_2"/>
    <property type="match status" value="1"/>
</dbReference>
<gene>
    <name evidence="1" type="ORF">SAMN02745191_1942</name>
</gene>
<accession>A0A1T4PD97</accession>
<reference evidence="2" key="1">
    <citation type="submission" date="2017-02" db="EMBL/GenBank/DDBJ databases">
        <authorList>
            <person name="Varghese N."/>
            <person name="Submissions S."/>
        </authorList>
    </citation>
    <scope>NUCLEOTIDE SEQUENCE [LARGE SCALE GENOMIC DNA]</scope>
    <source>
        <strain evidence="2">ATCC 25662</strain>
    </source>
</reference>
<proteinExistence type="predicted"/>
<keyword evidence="2" id="KW-1185">Reference proteome</keyword>
<name>A0A1T4PD97_9FIRM</name>
<dbReference type="Proteomes" id="UP000243297">
    <property type="component" value="Unassembled WGS sequence"/>
</dbReference>